<dbReference type="Proteomes" id="UP000315783">
    <property type="component" value="Unassembled WGS sequence"/>
</dbReference>
<dbReference type="EMBL" id="SPUK01000003">
    <property type="protein sequence ID" value="TQV98922.1"/>
    <property type="molecule type" value="Genomic_DNA"/>
</dbReference>
<reference evidence="4 5" key="1">
    <citation type="journal article" date="2019" name="Appl. Microbiol. Biotechnol.">
        <title>Genome sequence of Isaria javanica and comparative genome analysis insights into family S53 peptidase evolution in fungal entomopathogens.</title>
        <authorList>
            <person name="Lin R."/>
            <person name="Zhang X."/>
            <person name="Xin B."/>
            <person name="Zou M."/>
            <person name="Gao Y."/>
            <person name="Qin F."/>
            <person name="Hu Q."/>
            <person name="Xie B."/>
            <person name="Cheng X."/>
        </authorList>
    </citation>
    <scope>NUCLEOTIDE SEQUENCE [LARGE SCALE GENOMIC DNA]</scope>
    <source>
        <strain evidence="4 5">IJ1G</strain>
    </source>
</reference>
<dbReference type="InterPro" id="IPR000073">
    <property type="entry name" value="AB_hydrolase_1"/>
</dbReference>
<dbReference type="PANTHER" id="PTHR43798">
    <property type="entry name" value="MONOACYLGLYCEROL LIPASE"/>
    <property type="match status" value="1"/>
</dbReference>
<sequence>MAKQSIVTLSDGVNILVRLLGESEDRTKPLLIVLHGGPGLSSHVEPENSFGFLASRFRVLVYDARGSGVSDSKPPLTDERWIADLEELRQWAGEEKFILAGGSYGGSLGIGYTLTHPEHVTALILRDTWANGFRGTLRVMDTIARSTEITTDRAQQLRLWSGTLRDNADFEKSVADILPIYTAKRQGVVPGSGDRAFENVKTPYQYHFETHNAAFSYNEPRLDVRSRLREIKVPTLVIVGRHDPVTPVEDAQEIHAGIDGSVLAIFENSGHSPPSEEPELFQKTLWDFLNKL</sequence>
<dbReference type="PRINTS" id="PR00793">
    <property type="entry name" value="PROAMNOPTASE"/>
</dbReference>
<evidence type="ECO:0000259" key="3">
    <source>
        <dbReference type="Pfam" id="PF00561"/>
    </source>
</evidence>
<dbReference type="Pfam" id="PF00561">
    <property type="entry name" value="Abhydrolase_1"/>
    <property type="match status" value="1"/>
</dbReference>
<evidence type="ECO:0000313" key="5">
    <source>
        <dbReference type="Proteomes" id="UP000315783"/>
    </source>
</evidence>
<dbReference type="InterPro" id="IPR002410">
    <property type="entry name" value="Peptidase_S33"/>
</dbReference>
<proteinExistence type="inferred from homology"/>
<dbReference type="PRINTS" id="PR00111">
    <property type="entry name" value="ABHYDROLASE"/>
</dbReference>
<dbReference type="PANTHER" id="PTHR43798:SF33">
    <property type="entry name" value="HYDROLASE, PUTATIVE (AFU_ORTHOLOGUE AFUA_2G14860)-RELATED"/>
    <property type="match status" value="1"/>
</dbReference>
<organism evidence="4 5">
    <name type="scientific">Cordyceps javanica</name>
    <dbReference type="NCBI Taxonomy" id="43265"/>
    <lineage>
        <taxon>Eukaryota</taxon>
        <taxon>Fungi</taxon>
        <taxon>Dikarya</taxon>
        <taxon>Ascomycota</taxon>
        <taxon>Pezizomycotina</taxon>
        <taxon>Sordariomycetes</taxon>
        <taxon>Hypocreomycetidae</taxon>
        <taxon>Hypocreales</taxon>
        <taxon>Cordycipitaceae</taxon>
        <taxon>Cordyceps</taxon>
    </lineage>
</organism>
<evidence type="ECO:0000256" key="2">
    <source>
        <dbReference type="ARBA" id="ARBA00022801"/>
    </source>
</evidence>
<comment type="caution">
    <text evidence="4">The sequence shown here is derived from an EMBL/GenBank/DDBJ whole genome shotgun (WGS) entry which is preliminary data.</text>
</comment>
<keyword evidence="5" id="KW-1185">Reference proteome</keyword>
<dbReference type="SUPFAM" id="SSF53474">
    <property type="entry name" value="alpha/beta-Hydrolases"/>
    <property type="match status" value="1"/>
</dbReference>
<dbReference type="InterPro" id="IPR029058">
    <property type="entry name" value="AB_hydrolase_fold"/>
</dbReference>
<dbReference type="InterPro" id="IPR050266">
    <property type="entry name" value="AB_hydrolase_sf"/>
</dbReference>
<evidence type="ECO:0000313" key="4">
    <source>
        <dbReference type="EMBL" id="TQV98922.1"/>
    </source>
</evidence>
<accession>A0A545W860</accession>
<keyword evidence="2" id="KW-0378">Hydrolase</keyword>
<dbReference type="Gene3D" id="3.40.50.1820">
    <property type="entry name" value="alpha/beta hydrolase"/>
    <property type="match status" value="1"/>
</dbReference>
<name>A0A545W860_9HYPO</name>
<dbReference type="GO" id="GO:0008233">
    <property type="term" value="F:peptidase activity"/>
    <property type="evidence" value="ECO:0007669"/>
    <property type="project" value="InterPro"/>
</dbReference>
<protein>
    <submittedName>
        <fullName evidence="4">Proline iminopeptidase</fullName>
    </submittedName>
</protein>
<dbReference type="OrthoDB" id="408373at2759"/>
<dbReference type="GO" id="GO:0016020">
    <property type="term" value="C:membrane"/>
    <property type="evidence" value="ECO:0007669"/>
    <property type="project" value="TreeGrafter"/>
</dbReference>
<dbReference type="STRING" id="43265.A0A545W860"/>
<comment type="similarity">
    <text evidence="1">Belongs to the peptidase S33 family.</text>
</comment>
<gene>
    <name evidence="4" type="ORF">IF1G_03002</name>
</gene>
<evidence type="ECO:0000256" key="1">
    <source>
        <dbReference type="ARBA" id="ARBA00010088"/>
    </source>
</evidence>
<dbReference type="AlphaFoldDB" id="A0A545W860"/>
<dbReference type="GO" id="GO:0006508">
    <property type="term" value="P:proteolysis"/>
    <property type="evidence" value="ECO:0007669"/>
    <property type="project" value="InterPro"/>
</dbReference>
<feature type="domain" description="AB hydrolase-1" evidence="3">
    <location>
        <begin position="29"/>
        <end position="277"/>
    </location>
</feature>